<reference evidence="3" key="2">
    <citation type="submission" date="2015-01" db="EMBL/GenBank/DDBJ databases">
        <title>Evolutionary Origins and Diversification of the Mycorrhizal Mutualists.</title>
        <authorList>
            <consortium name="DOE Joint Genome Institute"/>
            <consortium name="Mycorrhizal Genomics Consortium"/>
            <person name="Kohler A."/>
            <person name="Kuo A."/>
            <person name="Nagy L.G."/>
            <person name="Floudas D."/>
            <person name="Copeland A."/>
            <person name="Barry K.W."/>
            <person name="Cichocki N."/>
            <person name="Veneault-Fourrey C."/>
            <person name="LaButti K."/>
            <person name="Lindquist E.A."/>
            <person name="Lipzen A."/>
            <person name="Lundell T."/>
            <person name="Morin E."/>
            <person name="Murat C."/>
            <person name="Riley R."/>
            <person name="Ohm R."/>
            <person name="Sun H."/>
            <person name="Tunlid A."/>
            <person name="Henrissat B."/>
            <person name="Grigoriev I.V."/>
            <person name="Hibbett D.S."/>
            <person name="Martin F."/>
        </authorList>
    </citation>
    <scope>NUCLEOTIDE SEQUENCE [LARGE SCALE GENOMIC DNA]</scope>
    <source>
        <strain evidence="3">MUT 4182</strain>
    </source>
</reference>
<dbReference type="InterPro" id="IPR041667">
    <property type="entry name" value="Cupin_8"/>
</dbReference>
<dbReference type="OrthoDB" id="47172at2759"/>
<dbReference type="AlphaFoldDB" id="A0A0C3QV53"/>
<dbReference type="PANTHER" id="PTHR12461:SF94">
    <property type="entry name" value="JMJC DOMAIN-CONTAINING PROTEIN"/>
    <property type="match status" value="1"/>
</dbReference>
<feature type="domain" description="JmjC" evidence="1">
    <location>
        <begin position="283"/>
        <end position="417"/>
    </location>
</feature>
<organism evidence="2 3">
    <name type="scientific">Tulasnella calospora MUT 4182</name>
    <dbReference type="NCBI Taxonomy" id="1051891"/>
    <lineage>
        <taxon>Eukaryota</taxon>
        <taxon>Fungi</taxon>
        <taxon>Dikarya</taxon>
        <taxon>Basidiomycota</taxon>
        <taxon>Agaricomycotina</taxon>
        <taxon>Agaricomycetes</taxon>
        <taxon>Cantharellales</taxon>
        <taxon>Tulasnellaceae</taxon>
        <taxon>Tulasnella</taxon>
    </lineage>
</organism>
<evidence type="ECO:0000259" key="1">
    <source>
        <dbReference type="PROSITE" id="PS51184"/>
    </source>
</evidence>
<proteinExistence type="predicted"/>
<dbReference type="Gene3D" id="2.60.120.650">
    <property type="entry name" value="Cupin"/>
    <property type="match status" value="1"/>
</dbReference>
<dbReference type="STRING" id="1051891.A0A0C3QV53"/>
<dbReference type="PANTHER" id="PTHR12461">
    <property type="entry name" value="HYPOXIA-INDUCIBLE FACTOR 1 ALPHA INHIBITOR-RELATED"/>
    <property type="match status" value="1"/>
</dbReference>
<dbReference type="SMART" id="SM00558">
    <property type="entry name" value="JmjC"/>
    <property type="match status" value="1"/>
</dbReference>
<dbReference type="Proteomes" id="UP000054248">
    <property type="component" value="Unassembled WGS sequence"/>
</dbReference>
<protein>
    <recommendedName>
        <fullName evidence="1">JmjC domain-containing protein</fullName>
    </recommendedName>
</protein>
<keyword evidence="3" id="KW-1185">Reference proteome</keyword>
<dbReference type="InterPro" id="IPR003347">
    <property type="entry name" value="JmjC_dom"/>
</dbReference>
<evidence type="ECO:0000313" key="3">
    <source>
        <dbReference type="Proteomes" id="UP000054248"/>
    </source>
</evidence>
<evidence type="ECO:0000313" key="2">
    <source>
        <dbReference type="EMBL" id="KIO32454.1"/>
    </source>
</evidence>
<dbReference type="EMBL" id="KN822954">
    <property type="protein sequence ID" value="KIO32454.1"/>
    <property type="molecule type" value="Genomic_DNA"/>
</dbReference>
<reference evidence="2 3" key="1">
    <citation type="submission" date="2014-04" db="EMBL/GenBank/DDBJ databases">
        <authorList>
            <consortium name="DOE Joint Genome Institute"/>
            <person name="Kuo A."/>
            <person name="Girlanda M."/>
            <person name="Perotto S."/>
            <person name="Kohler A."/>
            <person name="Nagy L.G."/>
            <person name="Floudas D."/>
            <person name="Copeland A."/>
            <person name="Barry K.W."/>
            <person name="Cichocki N."/>
            <person name="Veneault-Fourrey C."/>
            <person name="LaButti K."/>
            <person name="Lindquist E.A."/>
            <person name="Lipzen A."/>
            <person name="Lundell T."/>
            <person name="Morin E."/>
            <person name="Murat C."/>
            <person name="Sun H."/>
            <person name="Tunlid A."/>
            <person name="Henrissat B."/>
            <person name="Grigoriev I.V."/>
            <person name="Hibbett D.S."/>
            <person name="Martin F."/>
            <person name="Nordberg H.P."/>
            <person name="Cantor M.N."/>
            <person name="Hua S.X."/>
        </authorList>
    </citation>
    <scope>NUCLEOTIDE SEQUENCE [LARGE SCALE GENOMIC DNA]</scope>
    <source>
        <strain evidence="2 3">MUT 4182</strain>
    </source>
</reference>
<gene>
    <name evidence="2" type="ORF">M407DRAFT_213498</name>
</gene>
<accession>A0A0C3QV53</accession>
<sequence>MYLADVLDNKSQALIAELAGDQLNVSNQSSRTYEALEYLMSVSERSILNRSSRTAGPMDLHVPHELFQLASIYMSLLEILSPSTGNGANNEILFKNAVARLDRAIILTGGDRFADLLEDVIKGIQDSYLPLESVPVSSTMALMQRSEPSMSPSSVTSVLASNPVPSIPAPSLSSFQREHSRHPFVIKSYAYDWPALNDHPWSSLEYLRQVGGRGRVVPVEVGSDYRTSGWTQELMDWEEFLTSVSKPADASRPKLYLAQHSLLRQFPALRSDMEIPLYVYSAPEPPDDWGSYKPPMNDEKLVINAWLGPQYTMSPAHFDPYFNCFVQVVGRKTVWIAPPSVSDSMYASGENIGNTSQVDVFAEDTARVAQQWPEFAKRVIPQAMSFLLEPGDMLFLPPGWWHAMRSEELSFSVSFWF</sequence>
<dbReference type="Pfam" id="PF13621">
    <property type="entry name" value="Cupin_8"/>
    <property type="match status" value="1"/>
</dbReference>
<name>A0A0C3QV53_9AGAM</name>
<dbReference type="PROSITE" id="PS51184">
    <property type="entry name" value="JMJC"/>
    <property type="match status" value="1"/>
</dbReference>
<dbReference type="HOGENOM" id="CLU_016785_0_1_1"/>
<dbReference type="SUPFAM" id="SSF51197">
    <property type="entry name" value="Clavaminate synthase-like"/>
    <property type="match status" value="1"/>
</dbReference>